<organism evidence="3 4">
    <name type="scientific">Prorocentrum cordatum</name>
    <dbReference type="NCBI Taxonomy" id="2364126"/>
    <lineage>
        <taxon>Eukaryota</taxon>
        <taxon>Sar</taxon>
        <taxon>Alveolata</taxon>
        <taxon>Dinophyceae</taxon>
        <taxon>Prorocentrales</taxon>
        <taxon>Prorocentraceae</taxon>
        <taxon>Prorocentrum</taxon>
    </lineage>
</organism>
<feature type="compositionally biased region" description="Polar residues" evidence="2">
    <location>
        <begin position="232"/>
        <end position="246"/>
    </location>
</feature>
<reference evidence="3" key="1">
    <citation type="submission" date="2023-10" db="EMBL/GenBank/DDBJ databases">
        <authorList>
            <person name="Chen Y."/>
            <person name="Shah S."/>
            <person name="Dougan E. K."/>
            <person name="Thang M."/>
            <person name="Chan C."/>
        </authorList>
    </citation>
    <scope>NUCLEOTIDE SEQUENCE [LARGE SCALE GENOMIC DNA]</scope>
</reference>
<gene>
    <name evidence="3" type="ORF">PCOR1329_LOCUS39694</name>
</gene>
<evidence type="ECO:0000313" key="4">
    <source>
        <dbReference type="Proteomes" id="UP001189429"/>
    </source>
</evidence>
<proteinExistence type="predicted"/>
<evidence type="ECO:0000256" key="1">
    <source>
        <dbReference type="SAM" id="Coils"/>
    </source>
</evidence>
<accession>A0ABN9TK57</accession>
<feature type="region of interest" description="Disordered" evidence="2">
    <location>
        <begin position="218"/>
        <end position="250"/>
    </location>
</feature>
<sequence length="285" mass="31714">MAPSPWHTEAKADWMCKFCTFRRTGGLPLINYGSNEKYFKCKLHKGVCFKQVVPEDAPSRSTKRKPALEPSAAWQSSRSVCSRSKQRASACGRFRTEGRLRMRLMELMSYLKKSTRLQKAEQDKIAADKALAAAQLAATSAANVVEERKKAVEDLEEEVRALSSQPAPQPMAVDLTGPEFHICEEKLLACLGSMEGVADASKLAPKLVEALKSRAAEFLEEPPEKKTKRETSQPPSQEQGTRTPQPSEWKFAELDVEQLRQDVGDFVAENAEEATLREKAMQLAA</sequence>
<dbReference type="EMBL" id="CAUYUJ010014793">
    <property type="protein sequence ID" value="CAK0846090.1"/>
    <property type="molecule type" value="Genomic_DNA"/>
</dbReference>
<dbReference type="Proteomes" id="UP001189429">
    <property type="component" value="Unassembled WGS sequence"/>
</dbReference>
<feature type="non-terminal residue" evidence="3">
    <location>
        <position position="285"/>
    </location>
</feature>
<keyword evidence="4" id="KW-1185">Reference proteome</keyword>
<keyword evidence="1" id="KW-0175">Coiled coil</keyword>
<feature type="compositionally biased region" description="Basic and acidic residues" evidence="2">
    <location>
        <begin position="218"/>
        <end position="231"/>
    </location>
</feature>
<evidence type="ECO:0000313" key="3">
    <source>
        <dbReference type="EMBL" id="CAK0846090.1"/>
    </source>
</evidence>
<protein>
    <submittedName>
        <fullName evidence="3">Uncharacterized protein</fullName>
    </submittedName>
</protein>
<name>A0ABN9TK57_9DINO</name>
<evidence type="ECO:0000256" key="2">
    <source>
        <dbReference type="SAM" id="MobiDB-lite"/>
    </source>
</evidence>
<feature type="coiled-coil region" evidence="1">
    <location>
        <begin position="117"/>
        <end position="165"/>
    </location>
</feature>
<comment type="caution">
    <text evidence="3">The sequence shown here is derived from an EMBL/GenBank/DDBJ whole genome shotgun (WGS) entry which is preliminary data.</text>
</comment>